<reference evidence="1" key="1">
    <citation type="submission" date="2020-05" db="EMBL/GenBank/DDBJ databases">
        <title>Large-scale comparative analyses of tick genomes elucidate their genetic diversity and vector capacities.</title>
        <authorList>
            <person name="Jia N."/>
            <person name="Wang J."/>
            <person name="Shi W."/>
            <person name="Du L."/>
            <person name="Sun Y."/>
            <person name="Zhan W."/>
            <person name="Jiang J."/>
            <person name="Wang Q."/>
            <person name="Zhang B."/>
            <person name="Ji P."/>
            <person name="Sakyi L.B."/>
            <person name="Cui X."/>
            <person name="Yuan T."/>
            <person name="Jiang B."/>
            <person name="Yang W."/>
            <person name="Lam T.T.-Y."/>
            <person name="Chang Q."/>
            <person name="Ding S."/>
            <person name="Wang X."/>
            <person name="Zhu J."/>
            <person name="Ruan X."/>
            <person name="Zhao L."/>
            <person name="Wei J."/>
            <person name="Que T."/>
            <person name="Du C."/>
            <person name="Cheng J."/>
            <person name="Dai P."/>
            <person name="Han X."/>
            <person name="Huang E."/>
            <person name="Gao Y."/>
            <person name="Liu J."/>
            <person name="Shao H."/>
            <person name="Ye R."/>
            <person name="Li L."/>
            <person name="Wei W."/>
            <person name="Wang X."/>
            <person name="Wang C."/>
            <person name="Yang T."/>
            <person name="Huo Q."/>
            <person name="Li W."/>
            <person name="Guo W."/>
            <person name="Chen H."/>
            <person name="Zhou L."/>
            <person name="Ni X."/>
            <person name="Tian J."/>
            <person name="Zhou Y."/>
            <person name="Sheng Y."/>
            <person name="Liu T."/>
            <person name="Pan Y."/>
            <person name="Xia L."/>
            <person name="Li J."/>
            <person name="Zhao F."/>
            <person name="Cao W."/>
        </authorList>
    </citation>
    <scope>NUCLEOTIDE SEQUENCE</scope>
    <source>
        <strain evidence="1">Dsil-2018</strain>
    </source>
</reference>
<keyword evidence="2" id="KW-1185">Reference proteome</keyword>
<name>A0ACB8CVP1_DERSI</name>
<sequence length="128" mass="14530">MGDFPAPHTARGGNPTTRKGANVRDTVQQHHLTLWNDPHIPTRIDNSVSRDRSPDLTLTEGVTREEWTRLQEALGSDHHIVQLEVLHHETPIRIGKAKLTEWTASRKESTPDNIKNTENWLEFVCGVL</sequence>
<organism evidence="1 2">
    <name type="scientific">Dermacentor silvarum</name>
    <name type="common">Tick</name>
    <dbReference type="NCBI Taxonomy" id="543639"/>
    <lineage>
        <taxon>Eukaryota</taxon>
        <taxon>Metazoa</taxon>
        <taxon>Ecdysozoa</taxon>
        <taxon>Arthropoda</taxon>
        <taxon>Chelicerata</taxon>
        <taxon>Arachnida</taxon>
        <taxon>Acari</taxon>
        <taxon>Parasitiformes</taxon>
        <taxon>Ixodida</taxon>
        <taxon>Ixodoidea</taxon>
        <taxon>Ixodidae</taxon>
        <taxon>Rhipicephalinae</taxon>
        <taxon>Dermacentor</taxon>
    </lineage>
</organism>
<dbReference type="EMBL" id="CM023473">
    <property type="protein sequence ID" value="KAH7953262.1"/>
    <property type="molecule type" value="Genomic_DNA"/>
</dbReference>
<accession>A0ACB8CVP1</accession>
<evidence type="ECO:0000313" key="2">
    <source>
        <dbReference type="Proteomes" id="UP000821865"/>
    </source>
</evidence>
<gene>
    <name evidence="1" type="ORF">HPB49_006672</name>
</gene>
<protein>
    <submittedName>
        <fullName evidence="1">Uncharacterized protein</fullName>
    </submittedName>
</protein>
<proteinExistence type="predicted"/>
<evidence type="ECO:0000313" key="1">
    <source>
        <dbReference type="EMBL" id="KAH7953262.1"/>
    </source>
</evidence>
<dbReference type="Proteomes" id="UP000821865">
    <property type="component" value="Chromosome 4"/>
</dbReference>
<comment type="caution">
    <text evidence="1">The sequence shown here is derived from an EMBL/GenBank/DDBJ whole genome shotgun (WGS) entry which is preliminary data.</text>
</comment>